<feature type="region of interest" description="Disordered" evidence="1">
    <location>
        <begin position="128"/>
        <end position="154"/>
    </location>
</feature>
<protein>
    <recommendedName>
        <fullName evidence="2">RWD domain-containing protein</fullName>
    </recommendedName>
</protein>
<evidence type="ECO:0000256" key="1">
    <source>
        <dbReference type="SAM" id="MobiDB-lite"/>
    </source>
</evidence>
<dbReference type="AlphaFoldDB" id="A0A250X9D2"/>
<organism evidence="3 4">
    <name type="scientific">Chlamydomonas eustigma</name>
    <dbReference type="NCBI Taxonomy" id="1157962"/>
    <lineage>
        <taxon>Eukaryota</taxon>
        <taxon>Viridiplantae</taxon>
        <taxon>Chlorophyta</taxon>
        <taxon>core chlorophytes</taxon>
        <taxon>Chlorophyceae</taxon>
        <taxon>CS clade</taxon>
        <taxon>Chlamydomonadales</taxon>
        <taxon>Chlamydomonadaceae</taxon>
        <taxon>Chlamydomonas</taxon>
    </lineage>
</organism>
<dbReference type="Gene3D" id="3.10.110.10">
    <property type="entry name" value="Ubiquitin Conjugating Enzyme"/>
    <property type="match status" value="1"/>
</dbReference>
<dbReference type="PANTHER" id="PTHR12292">
    <property type="entry name" value="RWD DOMAIN-CONTAINING PROTEIN"/>
    <property type="match status" value="1"/>
</dbReference>
<evidence type="ECO:0000313" key="3">
    <source>
        <dbReference type="EMBL" id="GAX79695.1"/>
    </source>
</evidence>
<evidence type="ECO:0000313" key="4">
    <source>
        <dbReference type="Proteomes" id="UP000232323"/>
    </source>
</evidence>
<dbReference type="Proteomes" id="UP000232323">
    <property type="component" value="Unassembled WGS sequence"/>
</dbReference>
<gene>
    <name evidence="3" type="ORF">CEUSTIGMA_g7136.t1</name>
</gene>
<dbReference type="Pfam" id="PF05773">
    <property type="entry name" value="RWD"/>
    <property type="match status" value="1"/>
</dbReference>
<comment type="caution">
    <text evidence="3">The sequence shown here is derived from an EMBL/GenBank/DDBJ whole genome shotgun (WGS) entry which is preliminary data.</text>
</comment>
<reference evidence="3 4" key="1">
    <citation type="submission" date="2017-08" db="EMBL/GenBank/DDBJ databases">
        <title>Acidophilic green algal genome provides insights into adaptation to an acidic environment.</title>
        <authorList>
            <person name="Hirooka S."/>
            <person name="Hirose Y."/>
            <person name="Kanesaki Y."/>
            <person name="Higuchi S."/>
            <person name="Fujiwara T."/>
            <person name="Onuma R."/>
            <person name="Era A."/>
            <person name="Ohbayashi R."/>
            <person name="Uzuka A."/>
            <person name="Nozaki H."/>
            <person name="Yoshikawa H."/>
            <person name="Miyagishima S.Y."/>
        </authorList>
    </citation>
    <scope>NUCLEOTIDE SEQUENCE [LARGE SCALE GENOMIC DNA]</scope>
    <source>
        <strain evidence="3 4">NIES-2499</strain>
    </source>
</reference>
<sequence length="262" mass="28968">MTDYASEQAMEIEALEAILMDDLQIYSGMLPDGWHSVGETYKVLIDPTEEGDEPPPPEDEKLAELLFAHTATYPDEAPCLRLRAVRGLSDADIHAGTAYLLEQVQENIGMAMVFTLVGAAKEWLRTKAGSSAKEDPVADRKKAEAEEEARRAAARAHGTPVTLASFMAWKAKFDSELALKKVSISEESKDDRGGRLTGKQYFLKNSNMADDSYEAGAISDGEDEEDMEEEEEDMLDDEEDIDYDDDDDEGMLEMYDGGKEGS</sequence>
<dbReference type="SMART" id="SM00591">
    <property type="entry name" value="RWD"/>
    <property type="match status" value="1"/>
</dbReference>
<dbReference type="InterPro" id="IPR016135">
    <property type="entry name" value="UBQ-conjugating_enzyme/RWD"/>
</dbReference>
<dbReference type="EMBL" id="BEGY01000045">
    <property type="protein sequence ID" value="GAX79695.1"/>
    <property type="molecule type" value="Genomic_DNA"/>
</dbReference>
<dbReference type="InterPro" id="IPR006575">
    <property type="entry name" value="RWD_dom"/>
</dbReference>
<dbReference type="InterPro" id="IPR040213">
    <property type="entry name" value="GIR2-like"/>
</dbReference>
<feature type="compositionally biased region" description="Basic and acidic residues" evidence="1">
    <location>
        <begin position="132"/>
        <end position="151"/>
    </location>
</feature>
<dbReference type="Gene3D" id="6.20.400.10">
    <property type="match status" value="1"/>
</dbReference>
<dbReference type="PROSITE" id="PS50908">
    <property type="entry name" value="RWD"/>
    <property type="match status" value="1"/>
</dbReference>
<accession>A0A250X9D2</accession>
<dbReference type="SUPFAM" id="SSF54495">
    <property type="entry name" value="UBC-like"/>
    <property type="match status" value="1"/>
</dbReference>
<keyword evidence="4" id="KW-1185">Reference proteome</keyword>
<dbReference type="CDD" id="cd23823">
    <property type="entry name" value="RWD_GCN2"/>
    <property type="match status" value="1"/>
</dbReference>
<evidence type="ECO:0000259" key="2">
    <source>
        <dbReference type="PROSITE" id="PS50908"/>
    </source>
</evidence>
<feature type="domain" description="RWD" evidence="2">
    <location>
        <begin position="10"/>
        <end position="127"/>
    </location>
</feature>
<dbReference type="OrthoDB" id="277175at2759"/>
<feature type="region of interest" description="Disordered" evidence="1">
    <location>
        <begin position="212"/>
        <end position="262"/>
    </location>
</feature>
<name>A0A250X9D2_9CHLO</name>
<dbReference type="STRING" id="1157962.A0A250X9D2"/>
<feature type="compositionally biased region" description="Acidic residues" evidence="1">
    <location>
        <begin position="220"/>
        <end position="251"/>
    </location>
</feature>
<proteinExistence type="predicted"/>